<dbReference type="KEGG" id="pbz:GN234_09880"/>
<organism evidence="2 3">
    <name type="scientific">Pseudomonas bijieensis</name>
    <dbReference type="NCBI Taxonomy" id="2681983"/>
    <lineage>
        <taxon>Bacteria</taxon>
        <taxon>Pseudomonadati</taxon>
        <taxon>Pseudomonadota</taxon>
        <taxon>Gammaproteobacteria</taxon>
        <taxon>Pseudomonadales</taxon>
        <taxon>Pseudomonadaceae</taxon>
        <taxon>Pseudomonas</taxon>
    </lineage>
</organism>
<gene>
    <name evidence="2" type="ORF">GN234_09880</name>
</gene>
<keyword evidence="1" id="KW-0472">Membrane</keyword>
<feature type="transmembrane region" description="Helical" evidence="1">
    <location>
        <begin position="9"/>
        <end position="27"/>
    </location>
</feature>
<feature type="transmembrane region" description="Helical" evidence="1">
    <location>
        <begin position="33"/>
        <end position="49"/>
    </location>
</feature>
<accession>A0A6N1CL48</accession>
<evidence type="ECO:0000313" key="2">
    <source>
        <dbReference type="EMBL" id="QKS82233.1"/>
    </source>
</evidence>
<feature type="transmembrane region" description="Helical" evidence="1">
    <location>
        <begin position="82"/>
        <end position="101"/>
    </location>
</feature>
<feature type="transmembrane region" description="Helical" evidence="1">
    <location>
        <begin position="168"/>
        <end position="186"/>
    </location>
</feature>
<keyword evidence="1" id="KW-1133">Transmembrane helix</keyword>
<feature type="transmembrane region" description="Helical" evidence="1">
    <location>
        <begin position="108"/>
        <end position="126"/>
    </location>
</feature>
<keyword evidence="1" id="KW-0812">Transmembrane</keyword>
<keyword evidence="3" id="KW-1185">Reference proteome</keyword>
<feature type="transmembrane region" description="Helical" evidence="1">
    <location>
        <begin position="146"/>
        <end position="161"/>
    </location>
</feature>
<name>A0A6N1CL48_9PSED</name>
<evidence type="ECO:0000313" key="3">
    <source>
        <dbReference type="Proteomes" id="UP000509545"/>
    </source>
</evidence>
<reference evidence="2 3" key="1">
    <citation type="submission" date="2020-02" db="EMBL/GenBank/DDBJ databases">
        <authorList>
            <person name="Liang J."/>
        </authorList>
    </citation>
    <scope>NUCLEOTIDE SEQUENCE [LARGE SCALE GENOMIC DNA]</scope>
    <source>
        <strain evidence="2 3">L22-9</strain>
    </source>
</reference>
<dbReference type="AlphaFoldDB" id="A0A6N1CL48"/>
<proteinExistence type="predicted"/>
<feature type="transmembrane region" description="Helical" evidence="1">
    <location>
        <begin position="206"/>
        <end position="227"/>
    </location>
</feature>
<dbReference type="EMBL" id="CP048810">
    <property type="protein sequence ID" value="QKS82233.1"/>
    <property type="molecule type" value="Genomic_DNA"/>
</dbReference>
<feature type="transmembrane region" description="Helical" evidence="1">
    <location>
        <begin position="56"/>
        <end position="76"/>
    </location>
</feature>
<dbReference type="Proteomes" id="UP000509545">
    <property type="component" value="Chromosome"/>
</dbReference>
<sequence>MAAVLRGSAFFYACIYIVLSALAFYYGEISYRTGAVAVGVVVFAVMLSVSRGRSGLSFFGLVLLFFCLFIFSLFNYDWSEYRSVFTVFVFVSGLGIAWYAVEFRKTWVFFELPFFMFLTVTIWLILVKGYGAAEFNKVLVGSSRNVYSGILLALASGYIFSREYAGKSISVILFVLVFLISIPLYSRNGVFVSFVLLLCVLWRKSILAFSVMAVMGFVVLVVGWEYFYDLVQSRTNLAAGLESDRYYIAQDYFAHLDLVGFFAGVNLTSVPMVEAFGGNPHSAFLRLHSFFGVSIFFFLFIVGASFVRLILDKQYLLMVVLFLYLFRAAFDIFYLFNLMDFLVFPLVFYWYFRRFTPNFRREVILLPSHGEADSSVVART</sequence>
<protein>
    <submittedName>
        <fullName evidence="2">Uncharacterized protein</fullName>
    </submittedName>
</protein>
<feature type="transmembrane region" description="Helical" evidence="1">
    <location>
        <begin position="331"/>
        <end position="352"/>
    </location>
</feature>
<evidence type="ECO:0000256" key="1">
    <source>
        <dbReference type="SAM" id="Phobius"/>
    </source>
</evidence>
<dbReference type="RefSeq" id="WP_176688381.1">
    <property type="nucleotide sequence ID" value="NZ_CP048810.1"/>
</dbReference>
<feature type="transmembrane region" description="Helical" evidence="1">
    <location>
        <begin position="290"/>
        <end position="311"/>
    </location>
</feature>